<evidence type="ECO:0000313" key="2">
    <source>
        <dbReference type="Proteomes" id="UP000182060"/>
    </source>
</evidence>
<sequence>MKAESYMSNPSHIQDGVKELSTRIIQTCNSHDNKTATIVLINELFLMVFQRIKEIKPNVSSENLQKIVDKRVVSSILEEFYFLDTAKPQIEYLRQIAVLDHQFNHALKFVRQKFLSTPVENRSELDENIQEYVQAILGDPNKI</sequence>
<dbReference type="Proteomes" id="UP000182060">
    <property type="component" value="Chromosome"/>
</dbReference>
<protein>
    <submittedName>
        <fullName evidence="1">Uncharacterized protein</fullName>
    </submittedName>
</protein>
<proteinExistence type="predicted"/>
<organism evidence="1 2">
    <name type="scientific">Polynucleobacter asymbioticus</name>
    <dbReference type="NCBI Taxonomy" id="576611"/>
    <lineage>
        <taxon>Bacteria</taxon>
        <taxon>Pseudomonadati</taxon>
        <taxon>Pseudomonadota</taxon>
        <taxon>Betaproteobacteria</taxon>
        <taxon>Burkholderiales</taxon>
        <taxon>Burkholderiaceae</taxon>
        <taxon>Polynucleobacter</taxon>
    </lineage>
</organism>
<dbReference type="AlphaFoldDB" id="A0AAC9ITR0"/>
<dbReference type="RefSeq" id="WP_071539663.1">
    <property type="nucleotide sequence ID" value="NZ_CP015016.1"/>
</dbReference>
<gene>
    <name evidence="1" type="ORF">AOC25_09560</name>
</gene>
<evidence type="ECO:0000313" key="1">
    <source>
        <dbReference type="EMBL" id="APC01846.1"/>
    </source>
</evidence>
<name>A0AAC9ITR0_9BURK</name>
<reference evidence="1" key="1">
    <citation type="journal article" date="2017" name="Appl. Environ. Microbiol.">
        <title>Microdiversification of a pelagic Polynucleobacter species is mainly driven by acquisition of genomic islands from a partially interspecific gene pool.</title>
        <authorList>
            <person name="Hoetzinger M."/>
            <person name="Hahn M.W."/>
            <person name="Jezberova J."/>
            <person name="Schmidt J."/>
            <person name="Koll U."/>
        </authorList>
    </citation>
    <scope>NUCLEOTIDE SEQUENCE</scope>
    <source>
        <strain evidence="1">MWH-RechtKol4</strain>
    </source>
</reference>
<dbReference type="EMBL" id="CP015017">
    <property type="protein sequence ID" value="APC01846.1"/>
    <property type="molecule type" value="Genomic_DNA"/>
</dbReference>
<accession>A0AAC9ITR0</accession>